<reference evidence="2 3" key="1">
    <citation type="submission" date="2020-05" db="EMBL/GenBank/DDBJ databases">
        <authorList>
            <person name="Mo P."/>
        </authorList>
    </citation>
    <scope>NUCLEOTIDE SEQUENCE [LARGE SCALE GENOMIC DNA]</scope>
    <source>
        <strain evidence="2 3">Gen01</strain>
    </source>
</reference>
<protein>
    <submittedName>
        <fullName evidence="2">Plasmid pRiA4b ORF-3 family protein</fullName>
    </submittedName>
</protein>
<keyword evidence="3" id="KW-1185">Reference proteome</keyword>
<dbReference type="AlphaFoldDB" id="A0A6M6JE50"/>
<organism evidence="2 3">
    <name type="scientific">Pseudonocardia broussonetiae</name>
    <dbReference type="NCBI Taxonomy" id="2736640"/>
    <lineage>
        <taxon>Bacteria</taxon>
        <taxon>Bacillati</taxon>
        <taxon>Actinomycetota</taxon>
        <taxon>Actinomycetes</taxon>
        <taxon>Pseudonocardiales</taxon>
        <taxon>Pseudonocardiaceae</taxon>
        <taxon>Pseudonocardia</taxon>
    </lineage>
</organism>
<evidence type="ECO:0000259" key="1">
    <source>
        <dbReference type="Pfam" id="PF07929"/>
    </source>
</evidence>
<dbReference type="InterPro" id="IPR012912">
    <property type="entry name" value="Plasmid_pRiA4b_Orf3-like"/>
</dbReference>
<evidence type="ECO:0000313" key="2">
    <source>
        <dbReference type="EMBL" id="QJY45112.1"/>
    </source>
</evidence>
<dbReference type="Pfam" id="PF07929">
    <property type="entry name" value="PRiA4_ORF3"/>
    <property type="match status" value="1"/>
</dbReference>
<sequence length="197" mass="22320">MPAPRVSVKTKIFELEIVLAEVRPSVRRRVQVPGEIDLAVLHEVVQSAMGWTNSHLHEFEIAGRRYGIPDPDWPAQDVTDESKGKLFRLVKQGDRFGYVYDFGDNWAHEITVDKVFTAEPGVRYPRCVAGQGACPPEDVGGIWGYEEFLVALADPSHPDHDERREWAGGEFDPHRFEPAEADRALEWLAWRPLTSTS</sequence>
<dbReference type="Proteomes" id="UP000505377">
    <property type="component" value="Chromosome"/>
</dbReference>
<evidence type="ECO:0000313" key="3">
    <source>
        <dbReference type="Proteomes" id="UP000505377"/>
    </source>
</evidence>
<dbReference type="PANTHER" id="PTHR41878">
    <property type="entry name" value="LEXA REPRESSOR-RELATED"/>
    <property type="match status" value="1"/>
</dbReference>
<accession>A0A6M6JE50</accession>
<proteinExistence type="predicted"/>
<dbReference type="PANTHER" id="PTHR41878:SF1">
    <property type="entry name" value="TNPR PROTEIN"/>
    <property type="match status" value="1"/>
</dbReference>
<feature type="domain" description="Plasmid pRiA4b Orf3-like" evidence="1">
    <location>
        <begin position="11"/>
        <end position="179"/>
    </location>
</feature>
<name>A0A6M6JE50_9PSEU</name>
<gene>
    <name evidence="2" type="ORF">HOP40_04120</name>
</gene>
<dbReference type="KEGG" id="pbro:HOP40_04120"/>
<dbReference type="SUPFAM" id="SSF159941">
    <property type="entry name" value="MM3350-like"/>
    <property type="match status" value="1"/>
</dbReference>
<dbReference type="InterPro" id="IPR024047">
    <property type="entry name" value="MM3350-like_sf"/>
</dbReference>
<dbReference type="EMBL" id="CP053564">
    <property type="protein sequence ID" value="QJY45112.1"/>
    <property type="molecule type" value="Genomic_DNA"/>
</dbReference>
<dbReference type="Gene3D" id="3.10.290.30">
    <property type="entry name" value="MM3350-like"/>
    <property type="match status" value="1"/>
</dbReference>